<reference evidence="1 2" key="1">
    <citation type="submission" date="2016-10" db="EMBL/GenBank/DDBJ databases">
        <authorList>
            <person name="de Groot N.N."/>
        </authorList>
    </citation>
    <scope>NUCLEOTIDE SEQUENCE [LARGE SCALE GENOMIC DNA]</scope>
    <source>
        <strain evidence="1 2">DSM 5885</strain>
    </source>
</reference>
<gene>
    <name evidence="1" type="ORF">SAMN05660652_02879</name>
</gene>
<proteinExistence type="predicted"/>
<organism evidence="1 2">
    <name type="scientific">Propionivibrio dicarboxylicus</name>
    <dbReference type="NCBI Taxonomy" id="83767"/>
    <lineage>
        <taxon>Bacteria</taxon>
        <taxon>Pseudomonadati</taxon>
        <taxon>Pseudomonadota</taxon>
        <taxon>Betaproteobacteria</taxon>
        <taxon>Rhodocyclales</taxon>
        <taxon>Rhodocyclaceae</taxon>
        <taxon>Propionivibrio</taxon>
    </lineage>
</organism>
<dbReference type="EMBL" id="FNCY01000013">
    <property type="protein sequence ID" value="SDI11786.1"/>
    <property type="molecule type" value="Genomic_DNA"/>
</dbReference>
<accession>A0A1G8HYP4</accession>
<keyword evidence="2" id="KW-1185">Reference proteome</keyword>
<name>A0A1G8HYP4_9RHOO</name>
<evidence type="ECO:0000313" key="2">
    <source>
        <dbReference type="Proteomes" id="UP000198607"/>
    </source>
</evidence>
<sequence>MYRLVTFVNDYSGRRQQERGPWLKSREEADYWQSQLRERGYVVRIESMSGTLPDSGGNALAQALSSMA</sequence>
<protein>
    <submittedName>
        <fullName evidence="1">Uncharacterized protein</fullName>
    </submittedName>
</protein>
<dbReference type="AlphaFoldDB" id="A0A1G8HYP4"/>
<evidence type="ECO:0000313" key="1">
    <source>
        <dbReference type="EMBL" id="SDI11786.1"/>
    </source>
</evidence>
<dbReference type="Proteomes" id="UP000198607">
    <property type="component" value="Unassembled WGS sequence"/>
</dbReference>